<feature type="region of interest" description="Disordered" evidence="1">
    <location>
        <begin position="194"/>
        <end position="214"/>
    </location>
</feature>
<evidence type="ECO:0008006" key="4">
    <source>
        <dbReference type="Google" id="ProtNLM"/>
    </source>
</evidence>
<proteinExistence type="predicted"/>
<keyword evidence="3" id="KW-1185">Reference proteome</keyword>
<dbReference type="Proteomes" id="UP000594261">
    <property type="component" value="Chromosome 4"/>
</dbReference>
<name>A0A7N2LAL2_QUELO</name>
<dbReference type="GO" id="GO:0005634">
    <property type="term" value="C:nucleus"/>
    <property type="evidence" value="ECO:0007669"/>
    <property type="project" value="TreeGrafter"/>
</dbReference>
<dbReference type="Gramene" id="QL04p002716:mrna">
    <property type="protein sequence ID" value="QL04p002716:mrna"/>
    <property type="gene ID" value="QL04p002716"/>
</dbReference>
<dbReference type="InterPro" id="IPR044841">
    <property type="entry name" value="LUX/BOA-like"/>
</dbReference>
<evidence type="ECO:0000256" key="1">
    <source>
        <dbReference type="SAM" id="MobiDB-lite"/>
    </source>
</evidence>
<evidence type="ECO:0000313" key="3">
    <source>
        <dbReference type="Proteomes" id="UP000594261"/>
    </source>
</evidence>
<reference evidence="2" key="2">
    <citation type="submission" date="2021-01" db="UniProtKB">
        <authorList>
            <consortium name="EnsemblPlants"/>
        </authorList>
    </citation>
    <scope>IDENTIFICATION</scope>
</reference>
<dbReference type="EMBL" id="LRBV02000004">
    <property type="status" value="NOT_ANNOTATED_CDS"/>
    <property type="molecule type" value="Genomic_DNA"/>
</dbReference>
<dbReference type="PANTHER" id="PTHR31442">
    <property type="entry name" value="HOMEODOMAIN-LIKE SUPERFAMILY PROTEIN-RELATED"/>
    <property type="match status" value="1"/>
</dbReference>
<reference evidence="2 3" key="1">
    <citation type="journal article" date="2016" name="G3 (Bethesda)">
        <title>First Draft Assembly and Annotation of the Genome of a California Endemic Oak Quercus lobata Nee (Fagaceae).</title>
        <authorList>
            <person name="Sork V.L."/>
            <person name="Fitz-Gibbon S.T."/>
            <person name="Puiu D."/>
            <person name="Crepeau M."/>
            <person name="Gugger P.F."/>
            <person name="Sherman R."/>
            <person name="Stevens K."/>
            <person name="Langley C.H."/>
            <person name="Pellegrini M."/>
            <person name="Salzberg S.L."/>
        </authorList>
    </citation>
    <scope>NUCLEOTIDE SEQUENCE [LARGE SCALE GENOMIC DNA]</scope>
    <source>
        <strain evidence="2 3">cv. SW786</strain>
    </source>
</reference>
<sequence length="214" mass="23716">MLMKMSEYEFVGGKNGGDEDRVTEWEVGLQSIDDLTPLSQLLILPELALVFSILPEPYKTAVEVYRASQTTFSTLHGVNHSTVKGLLFETTNSDPGPDQDPMVVEADENEITDRDESGSNLKRSRKDNKCCVEIEVEEVDSALHDNENDKSSAATKISNSQTWWISAAMTDHKTCLDGLGRDESRSIALVWRGRESVSDGDRAVHAKNSKPTLK</sequence>
<dbReference type="InParanoid" id="A0A7N2LAL2"/>
<dbReference type="EnsemblPlants" id="QL04p002716:mrna">
    <property type="protein sequence ID" value="QL04p002716:mrna"/>
    <property type="gene ID" value="QL04p002716"/>
</dbReference>
<accession>A0A7N2LAL2</accession>
<organism evidence="2 3">
    <name type="scientific">Quercus lobata</name>
    <name type="common">Valley oak</name>
    <dbReference type="NCBI Taxonomy" id="97700"/>
    <lineage>
        <taxon>Eukaryota</taxon>
        <taxon>Viridiplantae</taxon>
        <taxon>Streptophyta</taxon>
        <taxon>Embryophyta</taxon>
        <taxon>Tracheophyta</taxon>
        <taxon>Spermatophyta</taxon>
        <taxon>Magnoliopsida</taxon>
        <taxon>eudicotyledons</taxon>
        <taxon>Gunneridae</taxon>
        <taxon>Pentapetalae</taxon>
        <taxon>rosids</taxon>
        <taxon>fabids</taxon>
        <taxon>Fagales</taxon>
        <taxon>Fagaceae</taxon>
        <taxon>Quercus</taxon>
    </lineage>
</organism>
<feature type="compositionally biased region" description="Basic and acidic residues" evidence="1">
    <location>
        <begin position="194"/>
        <end position="204"/>
    </location>
</feature>
<dbReference type="AlphaFoldDB" id="A0A7N2LAL2"/>
<dbReference type="PANTHER" id="PTHR31442:SF21">
    <property type="entry name" value="TRANSCRIPTION FACTOR BOA-RELATED"/>
    <property type="match status" value="1"/>
</dbReference>
<evidence type="ECO:0000313" key="2">
    <source>
        <dbReference type="EnsemblPlants" id="QL04p002716:mrna"/>
    </source>
</evidence>
<dbReference type="GO" id="GO:0003700">
    <property type="term" value="F:DNA-binding transcription factor activity"/>
    <property type="evidence" value="ECO:0007669"/>
    <property type="project" value="InterPro"/>
</dbReference>
<feature type="compositionally biased region" description="Basic residues" evidence="1">
    <location>
        <begin position="205"/>
        <end position="214"/>
    </location>
</feature>
<protein>
    <recommendedName>
        <fullName evidence="4">Pectinesterase inhibitor domain-containing protein</fullName>
    </recommendedName>
</protein>